<protein>
    <submittedName>
        <fullName evidence="1">Uncharacterized protein</fullName>
    </submittedName>
</protein>
<evidence type="ECO:0000313" key="1">
    <source>
        <dbReference type="EMBL" id="KAK1859684.1"/>
    </source>
</evidence>
<accession>A0ACC3BNW6</accession>
<evidence type="ECO:0000313" key="2">
    <source>
        <dbReference type="Proteomes" id="UP000798662"/>
    </source>
</evidence>
<dbReference type="Proteomes" id="UP000798662">
    <property type="component" value="Chromosome 1"/>
</dbReference>
<keyword evidence="2" id="KW-1185">Reference proteome</keyword>
<gene>
    <name evidence="1" type="ORF">I4F81_002278</name>
</gene>
<dbReference type="EMBL" id="CM020618">
    <property type="protein sequence ID" value="KAK1859684.1"/>
    <property type="molecule type" value="Genomic_DNA"/>
</dbReference>
<name>A0ACC3BNW6_PYRYE</name>
<reference evidence="1" key="1">
    <citation type="submission" date="2019-11" db="EMBL/GenBank/DDBJ databases">
        <title>Nori genome reveals adaptations in red seaweeds to the harsh intertidal environment.</title>
        <authorList>
            <person name="Wang D."/>
            <person name="Mao Y."/>
        </authorList>
    </citation>
    <scope>NUCLEOTIDE SEQUENCE</scope>
    <source>
        <tissue evidence="1">Gametophyte</tissue>
    </source>
</reference>
<sequence length="190" mass="19911">MSRMAVGLTGRYANALYGAATKASALDAVRTDVAKLRSLAAASAPFTDFLRDPSLSRSAKKDVLGSVMKAGDFHPTLATFLYVVAENGRATDAEKILDDFHAMVAVGGGAHEAIVTSAAALSEWELALLKKSIVKRFFGAGSGVEVDVAAVVDPELVGGFTVQVGDKFVDLSVKAELMKVTSFLQKTLEG</sequence>
<organism evidence="1 2">
    <name type="scientific">Pyropia yezoensis</name>
    <name type="common">Susabi-nori</name>
    <name type="synonym">Porphyra yezoensis</name>
    <dbReference type="NCBI Taxonomy" id="2788"/>
    <lineage>
        <taxon>Eukaryota</taxon>
        <taxon>Rhodophyta</taxon>
        <taxon>Bangiophyceae</taxon>
        <taxon>Bangiales</taxon>
        <taxon>Bangiaceae</taxon>
        <taxon>Pyropia</taxon>
    </lineage>
</organism>
<comment type="caution">
    <text evidence="1">The sequence shown here is derived from an EMBL/GenBank/DDBJ whole genome shotgun (WGS) entry which is preliminary data.</text>
</comment>
<proteinExistence type="predicted"/>